<gene>
    <name evidence="3" type="primary">LOC113467736</name>
</gene>
<dbReference type="RefSeq" id="XP_026679896.1">
    <property type="nucleotide sequence ID" value="XM_026824095.1"/>
</dbReference>
<evidence type="ECO:0000313" key="3">
    <source>
        <dbReference type="RefSeq" id="XP_026679896.1"/>
    </source>
</evidence>
<proteinExistence type="predicted"/>
<dbReference type="AlphaFoldDB" id="A0A3Q0IUF0"/>
<keyword evidence="2" id="KW-1185">Reference proteome</keyword>
<sequence length="233" mass="26054">MQDNKSEPNLRVPILSLFVIIIMLLALLSNSSPNLSEDECDLLYGQGCICNMSQVLLDIESILQSPVGIKFANEVMSDVSIRIVQYKCSAFKPLPRGFDITLLTTPSRVGGMLNDTDKLSMSSEQFNKAIFEYTLIENANVVYAFPGSDYRFSCIVGSKEFLKDIVDSVNYVWNFNKKTNLTTSANVVYAFPGSDYRFSCIVGSKEFLKDEYTLIENGECLAHCISKKFPGIH</sequence>
<keyword evidence="1" id="KW-0472">Membrane</keyword>
<dbReference type="PaxDb" id="121845-A0A3Q0IUF0"/>
<dbReference type="KEGG" id="dci:113467736"/>
<dbReference type="GeneID" id="113467736"/>
<evidence type="ECO:0000256" key="1">
    <source>
        <dbReference type="SAM" id="Phobius"/>
    </source>
</evidence>
<protein>
    <submittedName>
        <fullName evidence="3">Uncharacterized protein LOC113467736</fullName>
    </submittedName>
</protein>
<keyword evidence="1" id="KW-1133">Transmembrane helix</keyword>
<keyword evidence="1" id="KW-0812">Transmembrane</keyword>
<reference evidence="3" key="1">
    <citation type="submission" date="2025-08" db="UniProtKB">
        <authorList>
            <consortium name="RefSeq"/>
        </authorList>
    </citation>
    <scope>IDENTIFICATION</scope>
</reference>
<organism evidence="2 3">
    <name type="scientific">Diaphorina citri</name>
    <name type="common">Asian citrus psyllid</name>
    <dbReference type="NCBI Taxonomy" id="121845"/>
    <lineage>
        <taxon>Eukaryota</taxon>
        <taxon>Metazoa</taxon>
        <taxon>Ecdysozoa</taxon>
        <taxon>Arthropoda</taxon>
        <taxon>Hexapoda</taxon>
        <taxon>Insecta</taxon>
        <taxon>Pterygota</taxon>
        <taxon>Neoptera</taxon>
        <taxon>Paraneoptera</taxon>
        <taxon>Hemiptera</taxon>
        <taxon>Sternorrhyncha</taxon>
        <taxon>Psylloidea</taxon>
        <taxon>Psyllidae</taxon>
        <taxon>Diaphorininae</taxon>
        <taxon>Diaphorina</taxon>
    </lineage>
</organism>
<name>A0A3Q0IUF0_DIACI</name>
<evidence type="ECO:0000313" key="2">
    <source>
        <dbReference type="Proteomes" id="UP000079169"/>
    </source>
</evidence>
<feature type="transmembrane region" description="Helical" evidence="1">
    <location>
        <begin position="12"/>
        <end position="29"/>
    </location>
</feature>
<dbReference type="Proteomes" id="UP000079169">
    <property type="component" value="Unplaced"/>
</dbReference>
<accession>A0A3Q0IUF0</accession>